<evidence type="ECO:0000256" key="9">
    <source>
        <dbReference type="ARBA" id="ARBA00022928"/>
    </source>
</evidence>
<keyword evidence="8" id="KW-0521">NADP</keyword>
<dbReference type="EMBL" id="CATQJL010000223">
    <property type="protein sequence ID" value="CAJ0599840.1"/>
    <property type="molecule type" value="Genomic_DNA"/>
</dbReference>
<evidence type="ECO:0000256" key="1">
    <source>
        <dbReference type="ARBA" id="ARBA00004154"/>
    </source>
</evidence>
<comment type="function">
    <text evidence="14">Converts testosterone into 5-alpha-dihydrotestosterone and progesterone or corticosterone into their corresponding 5-alpha-3-oxosteroids. It plays a central role in sexual differentiation and androgen physiology.</text>
</comment>
<feature type="transmembrane region" description="Helical" evidence="18">
    <location>
        <begin position="136"/>
        <end position="157"/>
    </location>
</feature>
<evidence type="ECO:0000313" key="20">
    <source>
        <dbReference type="EMBL" id="CAJ0599840.1"/>
    </source>
</evidence>
<dbReference type="GO" id="GO:0030154">
    <property type="term" value="P:cell differentiation"/>
    <property type="evidence" value="ECO:0007669"/>
    <property type="project" value="UniProtKB-KW"/>
</dbReference>
<evidence type="ECO:0000256" key="10">
    <source>
        <dbReference type="ARBA" id="ARBA00022989"/>
    </source>
</evidence>
<keyword evidence="12" id="KW-0443">Lipid metabolism</keyword>
<keyword evidence="11" id="KW-0560">Oxidoreductase</keyword>
<evidence type="ECO:0000256" key="7">
    <source>
        <dbReference type="ARBA" id="ARBA00022848"/>
    </source>
</evidence>
<evidence type="ECO:0000256" key="8">
    <source>
        <dbReference type="ARBA" id="ARBA00022857"/>
    </source>
</evidence>
<keyword evidence="21" id="KW-1185">Reference proteome</keyword>
<dbReference type="PIRSF" id="PIRSF015596">
    <property type="entry name" value="5_alpha-SR2"/>
    <property type="match status" value="1"/>
</dbReference>
<reference evidence="20" key="1">
    <citation type="submission" date="2023-07" db="EMBL/GenBank/DDBJ databases">
        <authorList>
            <consortium name="CYATHOMIX"/>
        </authorList>
    </citation>
    <scope>NUCLEOTIDE SEQUENCE</scope>
    <source>
        <strain evidence="20">N/A</strain>
    </source>
</reference>
<dbReference type="Proteomes" id="UP001176961">
    <property type="component" value="Unassembled WGS sequence"/>
</dbReference>
<keyword evidence="6" id="KW-0256">Endoplasmic reticulum</keyword>
<keyword evidence="13 18" id="KW-0472">Membrane</keyword>
<evidence type="ECO:0000313" key="21">
    <source>
        <dbReference type="Proteomes" id="UP001176961"/>
    </source>
</evidence>
<evidence type="ECO:0000256" key="11">
    <source>
        <dbReference type="ARBA" id="ARBA00023002"/>
    </source>
</evidence>
<organism evidence="20 21">
    <name type="scientific">Cylicocyclus nassatus</name>
    <name type="common">Nematode worm</name>
    <dbReference type="NCBI Taxonomy" id="53992"/>
    <lineage>
        <taxon>Eukaryota</taxon>
        <taxon>Metazoa</taxon>
        <taxon>Ecdysozoa</taxon>
        <taxon>Nematoda</taxon>
        <taxon>Chromadorea</taxon>
        <taxon>Rhabditida</taxon>
        <taxon>Rhabditina</taxon>
        <taxon>Rhabditomorpha</taxon>
        <taxon>Strongyloidea</taxon>
        <taxon>Strongylidae</taxon>
        <taxon>Cylicocyclus</taxon>
    </lineage>
</organism>
<comment type="similarity">
    <text evidence="3 18">Belongs to the steroid 5-alpha reductase family.</text>
</comment>
<comment type="catalytic activity">
    <reaction evidence="16">
        <text>androst-4-ene-3,17-dione + NADPH + H(+) = 5alpha-androstan-3,17-dione + NADP(+)</text>
        <dbReference type="Rhea" id="RHEA:50816"/>
        <dbReference type="ChEBI" id="CHEBI:15378"/>
        <dbReference type="ChEBI" id="CHEBI:15994"/>
        <dbReference type="ChEBI" id="CHEBI:16422"/>
        <dbReference type="ChEBI" id="CHEBI:57783"/>
        <dbReference type="ChEBI" id="CHEBI:58349"/>
    </reaction>
    <physiologicalReaction direction="left-to-right" evidence="16">
        <dbReference type="Rhea" id="RHEA:50817"/>
    </physiologicalReaction>
</comment>
<dbReference type="InterPro" id="IPR039357">
    <property type="entry name" value="SRD5A/TECR"/>
</dbReference>
<dbReference type="AlphaFoldDB" id="A0AA36M6T9"/>
<keyword evidence="4 18" id="KW-0812">Transmembrane</keyword>
<keyword evidence="10 18" id="KW-1133">Transmembrane helix</keyword>
<gene>
    <name evidence="20" type="ORF">CYNAS_LOCUS11823</name>
</gene>
<evidence type="ECO:0000256" key="13">
    <source>
        <dbReference type="ARBA" id="ARBA00023136"/>
    </source>
</evidence>
<evidence type="ECO:0000256" key="18">
    <source>
        <dbReference type="PIRNR" id="PIRNR015596"/>
    </source>
</evidence>
<comment type="subcellular location">
    <subcellularLocation>
        <location evidence="2">Endoplasmic reticulum membrane</location>
        <topology evidence="2">Multi-pass membrane protein</topology>
    </subcellularLocation>
    <subcellularLocation>
        <location evidence="1">Microsome membrane</location>
        <topology evidence="1">Multi-pass membrane protein</topology>
    </subcellularLocation>
</comment>
<evidence type="ECO:0000256" key="15">
    <source>
        <dbReference type="ARBA" id="ARBA00048292"/>
    </source>
</evidence>
<proteinExistence type="inferred from homology"/>
<comment type="catalytic activity">
    <reaction evidence="15">
        <text>5alpha-pregnane-3,20-dione + NADP(+) = progesterone + NADPH + H(+)</text>
        <dbReference type="Rhea" id="RHEA:21952"/>
        <dbReference type="ChEBI" id="CHEBI:15378"/>
        <dbReference type="ChEBI" id="CHEBI:17026"/>
        <dbReference type="ChEBI" id="CHEBI:28952"/>
        <dbReference type="ChEBI" id="CHEBI:57783"/>
        <dbReference type="ChEBI" id="CHEBI:58349"/>
        <dbReference type="EC" id="1.3.1.22"/>
    </reaction>
    <physiologicalReaction direction="right-to-left" evidence="15">
        <dbReference type="Rhea" id="RHEA:21954"/>
    </physiologicalReaction>
</comment>
<evidence type="ECO:0000259" key="19">
    <source>
        <dbReference type="Pfam" id="PF02544"/>
    </source>
</evidence>
<dbReference type="PANTHER" id="PTHR10556">
    <property type="entry name" value="3-OXO-5-ALPHA-STEROID 4-DEHYDROGENASE"/>
    <property type="match status" value="1"/>
</dbReference>
<comment type="catalytic activity">
    <reaction evidence="18">
        <text>a 3-oxo-5alpha-steroid + NADP(+) = a 3-oxo-Delta(4)-steroid + NADPH + H(+)</text>
        <dbReference type="Rhea" id="RHEA:54384"/>
        <dbReference type="ChEBI" id="CHEBI:13601"/>
        <dbReference type="ChEBI" id="CHEBI:15378"/>
        <dbReference type="ChEBI" id="CHEBI:47909"/>
        <dbReference type="ChEBI" id="CHEBI:57783"/>
        <dbReference type="ChEBI" id="CHEBI:58349"/>
        <dbReference type="EC" id="1.3.1.22"/>
    </reaction>
</comment>
<evidence type="ECO:0000256" key="4">
    <source>
        <dbReference type="ARBA" id="ARBA00022692"/>
    </source>
</evidence>
<accession>A0AA36M6T9</accession>
<dbReference type="EC" id="1.3.1.22" evidence="18"/>
<keyword evidence="9" id="KW-0726">Sexual differentiation</keyword>
<evidence type="ECO:0000256" key="6">
    <source>
        <dbReference type="ARBA" id="ARBA00022824"/>
    </source>
</evidence>
<evidence type="ECO:0000256" key="2">
    <source>
        <dbReference type="ARBA" id="ARBA00004477"/>
    </source>
</evidence>
<dbReference type="Pfam" id="PF02544">
    <property type="entry name" value="Steroid_dh"/>
    <property type="match status" value="1"/>
</dbReference>
<dbReference type="GO" id="GO:0007548">
    <property type="term" value="P:sex differentiation"/>
    <property type="evidence" value="ECO:0007669"/>
    <property type="project" value="UniProtKB-KW"/>
</dbReference>
<evidence type="ECO:0000256" key="16">
    <source>
        <dbReference type="ARBA" id="ARBA00049166"/>
    </source>
</evidence>
<evidence type="ECO:0000256" key="12">
    <source>
        <dbReference type="ARBA" id="ARBA00023098"/>
    </source>
</evidence>
<feature type="transmembrane region" description="Helical" evidence="18">
    <location>
        <begin position="61"/>
        <end position="85"/>
    </location>
</feature>
<evidence type="ECO:0000256" key="17">
    <source>
        <dbReference type="ARBA" id="ARBA00049397"/>
    </source>
</evidence>
<feature type="domain" description="3-oxo-5-alpha-steroid 4-dehydrogenase C-terminal" evidence="19">
    <location>
        <begin position="104"/>
        <end position="250"/>
    </location>
</feature>
<sequence length="250" mass="28073">MLPDAETSFISWLSWMMILGGVLTMVALMLGMRAVYGRYAAKSALVIPARLAWAVQEFPSFAIPAYYACECQSIAGAIILALFIIHYFNRTFIYPLHLNSANATPWYICLSAAAFCSVNGYMQGSFFGKYYHPTSFFGHPLTYVGIAMFAAGMYINMQSDHILRNLRKPGETCYRIPRGGMFEYVSGANYLGEIIEWTGYAVASRTLPAVAFAIFTASNIGPRAVQHHQWYLNKFPDYPKERKALIPFLL</sequence>
<name>A0AA36M6T9_CYLNA</name>
<protein>
    <recommendedName>
        <fullName evidence="18">3-oxo-5alpha-steroid 4-dehydrogenase (NADP(+))</fullName>
        <ecNumber evidence="18">1.3.1.22</ecNumber>
    </recommendedName>
</protein>
<evidence type="ECO:0000256" key="5">
    <source>
        <dbReference type="ARBA" id="ARBA00022782"/>
    </source>
</evidence>
<dbReference type="InterPro" id="IPR001104">
    <property type="entry name" value="3-oxo-5_a-steroid_4-DH_C"/>
</dbReference>
<dbReference type="GO" id="GO:0047751">
    <property type="term" value="F:3-oxo-5-alpha-steroid 4-dehydrogenase (NADP+) activity"/>
    <property type="evidence" value="ECO:0007669"/>
    <property type="project" value="UniProtKB-EC"/>
</dbReference>
<dbReference type="InterPro" id="IPR016636">
    <property type="entry name" value="3-oxo-5-alpha-steroid_4-DH"/>
</dbReference>
<evidence type="ECO:0000256" key="14">
    <source>
        <dbReference type="ARBA" id="ARBA00037789"/>
    </source>
</evidence>
<keyword evidence="5" id="KW-0221">Differentiation</keyword>
<dbReference type="GO" id="GO:0005789">
    <property type="term" value="C:endoplasmic reticulum membrane"/>
    <property type="evidence" value="ECO:0007669"/>
    <property type="project" value="UniProtKB-SubCell"/>
</dbReference>
<feature type="transmembrane region" description="Helical" evidence="18">
    <location>
        <begin position="106"/>
        <end position="124"/>
    </location>
</feature>
<dbReference type="FunFam" id="1.20.120.1630:FF:000002">
    <property type="entry name" value="Steroid 5 alpha-reductase 1"/>
    <property type="match status" value="1"/>
</dbReference>
<keyword evidence="7" id="KW-0492">Microsome</keyword>
<comment type="catalytic activity">
    <reaction evidence="17">
        <text>17beta-hydroxy-5alpha-androstan-3-one + NADP(+) = testosterone + NADPH + H(+)</text>
        <dbReference type="Rhea" id="RHEA:50820"/>
        <dbReference type="ChEBI" id="CHEBI:15378"/>
        <dbReference type="ChEBI" id="CHEBI:16330"/>
        <dbReference type="ChEBI" id="CHEBI:17347"/>
        <dbReference type="ChEBI" id="CHEBI:57783"/>
        <dbReference type="ChEBI" id="CHEBI:58349"/>
        <dbReference type="EC" id="1.3.1.22"/>
    </reaction>
    <physiologicalReaction direction="right-to-left" evidence="17">
        <dbReference type="Rhea" id="RHEA:50822"/>
    </physiologicalReaction>
</comment>
<evidence type="ECO:0000256" key="3">
    <source>
        <dbReference type="ARBA" id="ARBA00007742"/>
    </source>
</evidence>
<dbReference type="Gene3D" id="1.20.120.1630">
    <property type="match status" value="1"/>
</dbReference>
<feature type="transmembrane region" description="Helical" evidence="18">
    <location>
        <begin position="12"/>
        <end position="32"/>
    </location>
</feature>
<dbReference type="GO" id="GO:0006702">
    <property type="term" value="P:androgen biosynthetic process"/>
    <property type="evidence" value="ECO:0007669"/>
    <property type="project" value="UniProtKB-ARBA"/>
</dbReference>
<dbReference type="PROSITE" id="PS50244">
    <property type="entry name" value="S5A_REDUCTASE"/>
    <property type="match status" value="1"/>
</dbReference>
<dbReference type="PANTHER" id="PTHR10556:SF57">
    <property type="entry name" value="3-OXO-5-ALPHA-STEROID 4-DEHYDROGENASE 1"/>
    <property type="match status" value="1"/>
</dbReference>
<comment type="caution">
    <text evidence="20">The sequence shown here is derived from an EMBL/GenBank/DDBJ whole genome shotgun (WGS) entry which is preliminary data.</text>
</comment>